<evidence type="ECO:0000313" key="4">
    <source>
        <dbReference type="Proteomes" id="UP001491310"/>
    </source>
</evidence>
<feature type="compositionally biased region" description="Polar residues" evidence="2">
    <location>
        <begin position="340"/>
        <end position="356"/>
    </location>
</feature>
<proteinExistence type="predicted"/>
<keyword evidence="1" id="KW-0175">Coiled coil</keyword>
<keyword evidence="4" id="KW-1185">Reference proteome</keyword>
<organism evidence="3 4">
    <name type="scientific">Coccomyxa subellipsoidea</name>
    <dbReference type="NCBI Taxonomy" id="248742"/>
    <lineage>
        <taxon>Eukaryota</taxon>
        <taxon>Viridiplantae</taxon>
        <taxon>Chlorophyta</taxon>
        <taxon>core chlorophytes</taxon>
        <taxon>Trebouxiophyceae</taxon>
        <taxon>Trebouxiophyceae incertae sedis</taxon>
        <taxon>Coccomyxaceae</taxon>
        <taxon>Coccomyxa</taxon>
    </lineage>
</organism>
<accession>A0ABR2YGV1</accession>
<evidence type="ECO:0008006" key="5">
    <source>
        <dbReference type="Google" id="ProtNLM"/>
    </source>
</evidence>
<feature type="compositionally biased region" description="Basic and acidic residues" evidence="2">
    <location>
        <begin position="1"/>
        <end position="14"/>
    </location>
</feature>
<dbReference type="Proteomes" id="UP001491310">
    <property type="component" value="Unassembled WGS sequence"/>
</dbReference>
<feature type="coiled-coil region" evidence="1">
    <location>
        <begin position="212"/>
        <end position="278"/>
    </location>
</feature>
<sequence length="394" mass="43250">MQKAVSELEHDKQHWTAQAKAAGSEKVEISKRAAALTLQLESLISSRDRNYQATKEKQYKAELEMELKKDECSRMQKQLKSYAGLLSSLEAELMKTRQAFADAKTMVSENCRLVSRQEEKLQKVIVGEERFLGKIKRQAAGFKTLRARLHEKDEALKELGLAHDTAARQLASSKTEAAELKRTGGILEAAEKEHIAGKNILHRSLQRSNALLAEARSASEQHRAALDALRERFAALNAETLERAASDAATVEQQGLELAALRSEVEKLRTELASISACKTSASSLQDPSIFVLKHADQIGADQMMASCDGLQTGTQSAMAAQSPAQPAKTEKGEACSKEPQGQASVLQQSSLQKNDAAQEEVEVSRARQSQQLKVRRPPQITAIRVDPERKSGA</sequence>
<name>A0ABR2YGV1_9CHLO</name>
<gene>
    <name evidence="3" type="ORF">WJX75_008113</name>
</gene>
<dbReference type="EMBL" id="JALJOT010000012">
    <property type="protein sequence ID" value="KAK9905025.1"/>
    <property type="molecule type" value="Genomic_DNA"/>
</dbReference>
<evidence type="ECO:0000313" key="3">
    <source>
        <dbReference type="EMBL" id="KAK9905025.1"/>
    </source>
</evidence>
<reference evidence="3 4" key="1">
    <citation type="journal article" date="2024" name="Nat. Commun.">
        <title>Phylogenomics reveals the evolutionary origins of lichenization in chlorophyte algae.</title>
        <authorList>
            <person name="Puginier C."/>
            <person name="Libourel C."/>
            <person name="Otte J."/>
            <person name="Skaloud P."/>
            <person name="Haon M."/>
            <person name="Grisel S."/>
            <person name="Petersen M."/>
            <person name="Berrin J.G."/>
            <person name="Delaux P.M."/>
            <person name="Dal Grande F."/>
            <person name="Keller J."/>
        </authorList>
    </citation>
    <scope>NUCLEOTIDE SEQUENCE [LARGE SCALE GENOMIC DNA]</scope>
    <source>
        <strain evidence="3 4">SAG 216-7</strain>
    </source>
</reference>
<feature type="compositionally biased region" description="Low complexity" evidence="2">
    <location>
        <begin position="316"/>
        <end position="328"/>
    </location>
</feature>
<comment type="caution">
    <text evidence="3">The sequence shown here is derived from an EMBL/GenBank/DDBJ whole genome shotgun (WGS) entry which is preliminary data.</text>
</comment>
<evidence type="ECO:0000256" key="2">
    <source>
        <dbReference type="SAM" id="MobiDB-lite"/>
    </source>
</evidence>
<feature type="region of interest" description="Disordered" evidence="2">
    <location>
        <begin position="315"/>
        <end position="394"/>
    </location>
</feature>
<feature type="region of interest" description="Disordered" evidence="2">
    <location>
        <begin position="1"/>
        <end position="21"/>
    </location>
</feature>
<evidence type="ECO:0000256" key="1">
    <source>
        <dbReference type="SAM" id="Coils"/>
    </source>
</evidence>
<protein>
    <recommendedName>
        <fullName evidence="5">Basal body-orientation factor 1</fullName>
    </recommendedName>
</protein>